<dbReference type="PROSITE" id="PS50994">
    <property type="entry name" value="INTEGRASE"/>
    <property type="match status" value="1"/>
</dbReference>
<dbReference type="EMBL" id="JAICCE010000004">
    <property type="protein sequence ID" value="KAG9277968.1"/>
    <property type="molecule type" value="Genomic_DNA"/>
</dbReference>
<dbReference type="Pfam" id="PF24764">
    <property type="entry name" value="rva_4"/>
    <property type="match status" value="1"/>
</dbReference>
<accession>A0A8T2M046</accession>
<dbReference type="SUPFAM" id="SSF53098">
    <property type="entry name" value="Ribonuclease H-like"/>
    <property type="match status" value="1"/>
</dbReference>
<dbReference type="PANTHER" id="PTHR46791">
    <property type="entry name" value="EXPRESSED PROTEIN"/>
    <property type="match status" value="1"/>
</dbReference>
<feature type="region of interest" description="Disordered" evidence="1">
    <location>
        <begin position="189"/>
        <end position="216"/>
    </location>
</feature>
<sequence length="282" mass="32459">MLRTDPQGLLERTLCLHTVRRRVYNVPAPNCLWHIDGNHKLIRWRIVIHGAIDGFSRLVVYLQASANNRADTVYKHFWQATQKYGIPSRVRSGKGGENRDVASFMISTRGMNRSSHIAGRSVHNQRIERLWRDVYLCVTDLFHTLFRSLESEGILSPDNDLHIFALHWVFLPRLQQHLDSFVEGWNNHPLRTERNQSPQQLWHTNSNSPASPDPPQVDELYGVDWRGPPGDRDLALVIPEVQLSRVLSQEELSRLPQQNSTNDDYGVASYIQALGLLTNWFG</sequence>
<gene>
    <name evidence="3" type="ORF">AMEX_G5745</name>
</gene>
<dbReference type="GO" id="GO:0003676">
    <property type="term" value="F:nucleic acid binding"/>
    <property type="evidence" value="ECO:0007669"/>
    <property type="project" value="InterPro"/>
</dbReference>
<dbReference type="InterPro" id="IPR001584">
    <property type="entry name" value="Integrase_cat-core"/>
</dbReference>
<protein>
    <recommendedName>
        <fullName evidence="2">Integrase catalytic domain-containing protein</fullName>
    </recommendedName>
</protein>
<dbReference type="GO" id="GO:0015074">
    <property type="term" value="P:DNA integration"/>
    <property type="evidence" value="ECO:0007669"/>
    <property type="project" value="InterPro"/>
</dbReference>
<dbReference type="InterPro" id="IPR036397">
    <property type="entry name" value="RNaseH_sf"/>
</dbReference>
<comment type="caution">
    <text evidence="3">The sequence shown here is derived from an EMBL/GenBank/DDBJ whole genome shotgun (WGS) entry which is preliminary data.</text>
</comment>
<evidence type="ECO:0000259" key="2">
    <source>
        <dbReference type="PROSITE" id="PS50994"/>
    </source>
</evidence>
<feature type="compositionally biased region" description="Polar residues" evidence="1">
    <location>
        <begin position="195"/>
        <end position="210"/>
    </location>
</feature>
<dbReference type="AlphaFoldDB" id="A0A8T2M046"/>
<feature type="domain" description="Integrase catalytic" evidence="2">
    <location>
        <begin position="25"/>
        <end position="206"/>
    </location>
</feature>
<dbReference type="Proteomes" id="UP000752171">
    <property type="component" value="Unassembled WGS sequence"/>
</dbReference>
<evidence type="ECO:0000313" key="4">
    <source>
        <dbReference type="Proteomes" id="UP000752171"/>
    </source>
</evidence>
<reference evidence="3 4" key="1">
    <citation type="submission" date="2021-07" db="EMBL/GenBank/DDBJ databases">
        <authorList>
            <person name="Imarazene B."/>
            <person name="Zahm M."/>
            <person name="Klopp C."/>
            <person name="Cabau C."/>
            <person name="Beille S."/>
            <person name="Jouanno E."/>
            <person name="Castinel A."/>
            <person name="Lluch J."/>
            <person name="Gil L."/>
            <person name="Kuchtly C."/>
            <person name="Lopez Roques C."/>
            <person name="Donnadieu C."/>
            <person name="Parrinello H."/>
            <person name="Journot L."/>
            <person name="Du K."/>
            <person name="Schartl M."/>
            <person name="Retaux S."/>
            <person name="Guiguen Y."/>
        </authorList>
    </citation>
    <scope>NUCLEOTIDE SEQUENCE [LARGE SCALE GENOMIC DNA]</scope>
    <source>
        <strain evidence="3">Pach_M1</strain>
        <tissue evidence="3">Testis</tissue>
    </source>
</reference>
<dbReference type="InterPro" id="IPR058913">
    <property type="entry name" value="Integrase_dom_put"/>
</dbReference>
<dbReference type="InterPro" id="IPR012337">
    <property type="entry name" value="RNaseH-like_sf"/>
</dbReference>
<dbReference type="Gene3D" id="3.30.420.10">
    <property type="entry name" value="Ribonuclease H-like superfamily/Ribonuclease H"/>
    <property type="match status" value="1"/>
</dbReference>
<evidence type="ECO:0000256" key="1">
    <source>
        <dbReference type="SAM" id="MobiDB-lite"/>
    </source>
</evidence>
<dbReference type="PANTHER" id="PTHR46791:SF4">
    <property type="match status" value="1"/>
</dbReference>
<evidence type="ECO:0000313" key="3">
    <source>
        <dbReference type="EMBL" id="KAG9277968.1"/>
    </source>
</evidence>
<name>A0A8T2M046_ASTMX</name>
<organism evidence="3 4">
    <name type="scientific">Astyanax mexicanus</name>
    <name type="common">Blind cave fish</name>
    <name type="synonym">Astyanax fasciatus mexicanus</name>
    <dbReference type="NCBI Taxonomy" id="7994"/>
    <lineage>
        <taxon>Eukaryota</taxon>
        <taxon>Metazoa</taxon>
        <taxon>Chordata</taxon>
        <taxon>Craniata</taxon>
        <taxon>Vertebrata</taxon>
        <taxon>Euteleostomi</taxon>
        <taxon>Actinopterygii</taxon>
        <taxon>Neopterygii</taxon>
        <taxon>Teleostei</taxon>
        <taxon>Ostariophysi</taxon>
        <taxon>Characiformes</taxon>
        <taxon>Characoidei</taxon>
        <taxon>Acestrorhamphidae</taxon>
        <taxon>Acestrorhamphinae</taxon>
        <taxon>Astyanax</taxon>
    </lineage>
</organism>
<proteinExistence type="predicted"/>